<sequence>MTTAAPLATLTALAVDARVFDLGHVLEPEVPRGVAHVPFLYQQTKRHGDVVYDDGLSASCDMFVTGVHVGTHIDGLAHISQDGLLHGGVEPSPGPEHGSGLGIENVAPIVKRAVVLDLPALLGVDVLEQGHRVSAAEVEAALHRQDVGIVPGTAVFFRTGWARDWPALPDVHEAPGPGTEAVGWALDHGGDLFGSDTLAFEFTPGPGLPVHRQLLVERGIHIMEAVALDELCAAGVSEFLLVVAPLRLRGATGSPVRPLALVPGPA</sequence>
<comment type="caution">
    <text evidence="1">The sequence shown here is derived from an EMBL/GenBank/DDBJ whole genome shotgun (WGS) entry which is preliminary data.</text>
</comment>
<dbReference type="Gene3D" id="3.50.30.50">
    <property type="entry name" value="Putative cyclase"/>
    <property type="match status" value="1"/>
</dbReference>
<reference evidence="1 2" key="1">
    <citation type="journal article" date="2019" name="Int. J. Syst. Evol. Microbiol.">
        <title>The Global Catalogue of Microorganisms (GCM) 10K type strain sequencing project: providing services to taxonomists for standard genome sequencing and annotation.</title>
        <authorList>
            <consortium name="The Broad Institute Genomics Platform"/>
            <consortium name="The Broad Institute Genome Sequencing Center for Infectious Disease"/>
            <person name="Wu L."/>
            <person name="Ma J."/>
        </authorList>
    </citation>
    <scope>NUCLEOTIDE SEQUENCE [LARGE SCALE GENOMIC DNA]</scope>
    <source>
        <strain evidence="1 2">JCM 16009</strain>
    </source>
</reference>
<proteinExistence type="predicted"/>
<dbReference type="RefSeq" id="WP_344415923.1">
    <property type="nucleotide sequence ID" value="NZ_BAAAQK010000005.1"/>
</dbReference>
<dbReference type="Pfam" id="PF04199">
    <property type="entry name" value="Cyclase"/>
    <property type="match status" value="1"/>
</dbReference>
<dbReference type="Proteomes" id="UP001500449">
    <property type="component" value="Unassembled WGS sequence"/>
</dbReference>
<dbReference type="InterPro" id="IPR037175">
    <property type="entry name" value="KFase_sf"/>
</dbReference>
<dbReference type="EMBL" id="BAAAQK010000005">
    <property type="protein sequence ID" value="GAA1845365.1"/>
    <property type="molecule type" value="Genomic_DNA"/>
</dbReference>
<gene>
    <name evidence="1" type="ORF">GCM10009836_26130</name>
</gene>
<dbReference type="InterPro" id="IPR007325">
    <property type="entry name" value="KFase/CYL"/>
</dbReference>
<dbReference type="PANTHER" id="PTHR34861:SF10">
    <property type="entry name" value="CYCLASE"/>
    <property type="match status" value="1"/>
</dbReference>
<evidence type="ECO:0000313" key="1">
    <source>
        <dbReference type="EMBL" id="GAA1845365.1"/>
    </source>
</evidence>
<name>A0ABN2MZV1_9PSEU</name>
<accession>A0ABN2MZV1</accession>
<dbReference type="SUPFAM" id="SSF102198">
    <property type="entry name" value="Putative cyclase"/>
    <property type="match status" value="1"/>
</dbReference>
<protein>
    <submittedName>
        <fullName evidence="1">Cyclase family protein</fullName>
    </submittedName>
</protein>
<keyword evidence="2" id="KW-1185">Reference proteome</keyword>
<evidence type="ECO:0000313" key="2">
    <source>
        <dbReference type="Proteomes" id="UP001500449"/>
    </source>
</evidence>
<dbReference type="PANTHER" id="PTHR34861">
    <property type="match status" value="1"/>
</dbReference>
<organism evidence="1 2">
    <name type="scientific">Pseudonocardia ailaonensis</name>
    <dbReference type="NCBI Taxonomy" id="367279"/>
    <lineage>
        <taxon>Bacteria</taxon>
        <taxon>Bacillati</taxon>
        <taxon>Actinomycetota</taxon>
        <taxon>Actinomycetes</taxon>
        <taxon>Pseudonocardiales</taxon>
        <taxon>Pseudonocardiaceae</taxon>
        <taxon>Pseudonocardia</taxon>
    </lineage>
</organism>